<dbReference type="Proteomes" id="UP000198985">
    <property type="component" value="Unassembled WGS sequence"/>
</dbReference>
<gene>
    <name evidence="2" type="ORF">SAMN04490194_3605</name>
</gene>
<name>A0A1H5L1V0_9PSED</name>
<dbReference type="AlphaFoldDB" id="A0A1H5L1V0"/>
<feature type="chain" id="PRO_5011656739" evidence="1">
    <location>
        <begin position="28"/>
        <end position="207"/>
    </location>
</feature>
<proteinExistence type="predicted"/>
<dbReference type="EMBL" id="FNTY01000002">
    <property type="protein sequence ID" value="SEE70271.1"/>
    <property type="molecule type" value="Genomic_DNA"/>
</dbReference>
<evidence type="ECO:0000256" key="1">
    <source>
        <dbReference type="SAM" id="SignalP"/>
    </source>
</evidence>
<sequence>MPLYPRLSARVLGGLLLAASLASNALADGKTCECEFSSRDYQAYGTSGACGVFMYAKASICEISFAGIGANPDVLTNPRLGTNTLQAQLDVAPDIFSRYLEFIKTGNVTPLSEQKFIARSLPVMARASLFRAAPQIAEAPIKQLDAVIQDVAHKYSGELEAIFLGKKEPHTLKWDAENEVELGRGYVQINYRKDIQLRVLYFSPAQR</sequence>
<feature type="signal peptide" evidence="1">
    <location>
        <begin position="1"/>
        <end position="27"/>
    </location>
</feature>
<reference evidence="2 3" key="1">
    <citation type="submission" date="2016-10" db="EMBL/GenBank/DDBJ databases">
        <authorList>
            <person name="de Groot N.N."/>
        </authorList>
    </citation>
    <scope>NUCLEOTIDE SEQUENCE [LARGE SCALE GENOMIC DNA]</scope>
    <source>
        <strain evidence="2 3">BS3662</strain>
    </source>
</reference>
<evidence type="ECO:0000313" key="2">
    <source>
        <dbReference type="EMBL" id="SEE70271.1"/>
    </source>
</evidence>
<accession>A0A1H5L1V0</accession>
<dbReference type="RefSeq" id="WP_139273055.1">
    <property type="nucleotide sequence ID" value="NZ_FNTY01000002.1"/>
</dbReference>
<protein>
    <submittedName>
        <fullName evidence="2">Uncharacterized protein</fullName>
    </submittedName>
</protein>
<evidence type="ECO:0000313" key="3">
    <source>
        <dbReference type="Proteomes" id="UP000198985"/>
    </source>
</evidence>
<keyword evidence="1" id="KW-0732">Signal</keyword>
<organism evidence="2 3">
    <name type="scientific">Pseudomonas migulae</name>
    <dbReference type="NCBI Taxonomy" id="78543"/>
    <lineage>
        <taxon>Bacteria</taxon>
        <taxon>Pseudomonadati</taxon>
        <taxon>Pseudomonadota</taxon>
        <taxon>Gammaproteobacteria</taxon>
        <taxon>Pseudomonadales</taxon>
        <taxon>Pseudomonadaceae</taxon>
        <taxon>Pseudomonas</taxon>
    </lineage>
</organism>